<dbReference type="Pfam" id="PF00512">
    <property type="entry name" value="HisKA"/>
    <property type="match status" value="1"/>
</dbReference>
<dbReference type="InterPro" id="IPR005467">
    <property type="entry name" value="His_kinase_dom"/>
</dbReference>
<feature type="transmembrane region" description="Helical" evidence="11">
    <location>
        <begin position="169"/>
        <end position="192"/>
    </location>
</feature>
<evidence type="ECO:0000259" key="12">
    <source>
        <dbReference type="PROSITE" id="PS50109"/>
    </source>
</evidence>
<evidence type="ECO:0000256" key="3">
    <source>
        <dbReference type="ARBA" id="ARBA00012438"/>
    </source>
</evidence>
<dbReference type="PANTHER" id="PTHR45436">
    <property type="entry name" value="SENSOR HISTIDINE KINASE YKOH"/>
    <property type="match status" value="1"/>
</dbReference>
<evidence type="ECO:0000259" key="13">
    <source>
        <dbReference type="PROSITE" id="PS50885"/>
    </source>
</evidence>
<comment type="caution">
    <text evidence="14">The sequence shown here is derived from an EMBL/GenBank/DDBJ whole genome shotgun (WGS) entry which is preliminary data.</text>
</comment>
<evidence type="ECO:0000256" key="4">
    <source>
        <dbReference type="ARBA" id="ARBA00022553"/>
    </source>
</evidence>
<dbReference type="PANTHER" id="PTHR45436:SF5">
    <property type="entry name" value="SENSOR HISTIDINE KINASE TRCS"/>
    <property type="match status" value="1"/>
</dbReference>
<keyword evidence="4" id="KW-0597">Phosphoprotein</keyword>
<keyword evidence="14" id="KW-0067">ATP-binding</keyword>
<dbReference type="SMART" id="SM00388">
    <property type="entry name" value="HisKA"/>
    <property type="match status" value="1"/>
</dbReference>
<dbReference type="EC" id="2.7.13.3" evidence="3"/>
<dbReference type="PROSITE" id="PS50885">
    <property type="entry name" value="HAMP"/>
    <property type="match status" value="1"/>
</dbReference>
<accession>A0ABP8CZ48</accession>
<dbReference type="CDD" id="cd00082">
    <property type="entry name" value="HisKA"/>
    <property type="match status" value="1"/>
</dbReference>
<evidence type="ECO:0000256" key="6">
    <source>
        <dbReference type="ARBA" id="ARBA00022692"/>
    </source>
</evidence>
<dbReference type="CDD" id="cd00075">
    <property type="entry name" value="HATPase"/>
    <property type="match status" value="1"/>
</dbReference>
<evidence type="ECO:0000256" key="8">
    <source>
        <dbReference type="ARBA" id="ARBA00022989"/>
    </source>
</evidence>
<dbReference type="InterPro" id="IPR004358">
    <property type="entry name" value="Sig_transdc_His_kin-like_C"/>
</dbReference>
<keyword evidence="10 11" id="KW-0472">Membrane</keyword>
<dbReference type="EMBL" id="BAABAT010000002">
    <property type="protein sequence ID" value="GAA4244800.1"/>
    <property type="molecule type" value="Genomic_DNA"/>
</dbReference>
<evidence type="ECO:0000256" key="5">
    <source>
        <dbReference type="ARBA" id="ARBA00022679"/>
    </source>
</evidence>
<dbReference type="Pfam" id="PF00672">
    <property type="entry name" value="HAMP"/>
    <property type="match status" value="1"/>
</dbReference>
<dbReference type="InterPro" id="IPR003594">
    <property type="entry name" value="HATPase_dom"/>
</dbReference>
<evidence type="ECO:0000256" key="2">
    <source>
        <dbReference type="ARBA" id="ARBA00004236"/>
    </source>
</evidence>
<evidence type="ECO:0000256" key="7">
    <source>
        <dbReference type="ARBA" id="ARBA00022777"/>
    </source>
</evidence>
<sequence>MRSPRRRLEELLRERLGVRMRSALAAAAVVAIASVLSGIALVVAARIILTQNVNDSTSQRATQVTDALGEGGAGLTAALRPSPHDRTIVQVVDAGGRVIAASALAGGSGPISPLRPPPGETEQERRRLVVDHDDMFLIVATGVDTAAGRRTVLVGQSMDEVNDGTEATIGALAIGLPLLTAVVGVATFLFVGRTLRPVEAMRRQADTITAQNLHTRLPVPAMADEIAALATTMNTMLDRIEDATAAQRRFVADASHELRSPLATIHAGLGILERVDMPPQAVAQVQRMHRESSRMATLIADLLLLARADESGLRLRRDDVDLDDLVYAERDRIAAHHPNLRLEVHVAPTRVQGDPQHLQRVLRNLLDNAARHAGGRVAIDLHADNRHADLTVSDDGPGIPAADRERVFDRFVRLDNARSRDGGGTGLGLAIARDIVATHGGTLTIGESPSGGAALHIRLPLKADPVAV</sequence>
<dbReference type="Proteomes" id="UP001500620">
    <property type="component" value="Unassembled WGS sequence"/>
</dbReference>
<dbReference type="SMART" id="SM00387">
    <property type="entry name" value="HATPase_c"/>
    <property type="match status" value="1"/>
</dbReference>
<dbReference type="RefSeq" id="WP_345121558.1">
    <property type="nucleotide sequence ID" value="NZ_BAABAT010000002.1"/>
</dbReference>
<evidence type="ECO:0000256" key="1">
    <source>
        <dbReference type="ARBA" id="ARBA00000085"/>
    </source>
</evidence>
<evidence type="ECO:0000313" key="14">
    <source>
        <dbReference type="EMBL" id="GAA4244800.1"/>
    </source>
</evidence>
<comment type="catalytic activity">
    <reaction evidence="1">
        <text>ATP + protein L-histidine = ADP + protein N-phospho-L-histidine.</text>
        <dbReference type="EC" id="2.7.13.3"/>
    </reaction>
</comment>
<dbReference type="Pfam" id="PF02518">
    <property type="entry name" value="HATPase_c"/>
    <property type="match status" value="1"/>
</dbReference>
<dbReference type="InterPro" id="IPR036097">
    <property type="entry name" value="HisK_dim/P_sf"/>
</dbReference>
<dbReference type="SUPFAM" id="SSF47384">
    <property type="entry name" value="Homodimeric domain of signal transducing histidine kinase"/>
    <property type="match status" value="1"/>
</dbReference>
<organism evidence="14 15">
    <name type="scientific">Dactylosporangium darangshiense</name>
    <dbReference type="NCBI Taxonomy" id="579108"/>
    <lineage>
        <taxon>Bacteria</taxon>
        <taxon>Bacillati</taxon>
        <taxon>Actinomycetota</taxon>
        <taxon>Actinomycetes</taxon>
        <taxon>Micromonosporales</taxon>
        <taxon>Micromonosporaceae</taxon>
        <taxon>Dactylosporangium</taxon>
    </lineage>
</organism>
<gene>
    <name evidence="14" type="ORF">GCM10022255_009290</name>
</gene>
<feature type="domain" description="HAMP" evidence="13">
    <location>
        <begin position="192"/>
        <end position="245"/>
    </location>
</feature>
<dbReference type="PROSITE" id="PS50109">
    <property type="entry name" value="HIS_KIN"/>
    <property type="match status" value="1"/>
</dbReference>
<name>A0ABP8CZ48_9ACTN</name>
<dbReference type="InterPro" id="IPR036890">
    <property type="entry name" value="HATPase_C_sf"/>
</dbReference>
<keyword evidence="6 11" id="KW-0812">Transmembrane</keyword>
<comment type="subcellular location">
    <subcellularLocation>
        <location evidence="2">Cell membrane</location>
    </subcellularLocation>
</comment>
<keyword evidence="7" id="KW-0418">Kinase</keyword>
<dbReference type="InterPro" id="IPR050428">
    <property type="entry name" value="TCS_sensor_his_kinase"/>
</dbReference>
<keyword evidence="9" id="KW-0902">Two-component regulatory system</keyword>
<dbReference type="CDD" id="cd06225">
    <property type="entry name" value="HAMP"/>
    <property type="match status" value="1"/>
</dbReference>
<dbReference type="Gene3D" id="1.10.287.130">
    <property type="match status" value="1"/>
</dbReference>
<dbReference type="InterPro" id="IPR003661">
    <property type="entry name" value="HisK_dim/P_dom"/>
</dbReference>
<reference evidence="15" key="1">
    <citation type="journal article" date="2019" name="Int. J. Syst. Evol. Microbiol.">
        <title>The Global Catalogue of Microorganisms (GCM) 10K type strain sequencing project: providing services to taxonomists for standard genome sequencing and annotation.</title>
        <authorList>
            <consortium name="The Broad Institute Genomics Platform"/>
            <consortium name="The Broad Institute Genome Sequencing Center for Infectious Disease"/>
            <person name="Wu L."/>
            <person name="Ma J."/>
        </authorList>
    </citation>
    <scope>NUCLEOTIDE SEQUENCE [LARGE SCALE GENOMIC DNA]</scope>
    <source>
        <strain evidence="15">JCM 17441</strain>
    </source>
</reference>
<dbReference type="Gene3D" id="3.30.565.10">
    <property type="entry name" value="Histidine kinase-like ATPase, C-terminal domain"/>
    <property type="match status" value="1"/>
</dbReference>
<dbReference type="InterPro" id="IPR003660">
    <property type="entry name" value="HAMP_dom"/>
</dbReference>
<protein>
    <recommendedName>
        <fullName evidence="3">histidine kinase</fullName>
        <ecNumber evidence="3">2.7.13.3</ecNumber>
    </recommendedName>
</protein>
<dbReference type="SUPFAM" id="SSF55874">
    <property type="entry name" value="ATPase domain of HSP90 chaperone/DNA topoisomerase II/histidine kinase"/>
    <property type="match status" value="1"/>
</dbReference>
<evidence type="ECO:0000256" key="9">
    <source>
        <dbReference type="ARBA" id="ARBA00023012"/>
    </source>
</evidence>
<dbReference type="SMART" id="SM00304">
    <property type="entry name" value="HAMP"/>
    <property type="match status" value="1"/>
</dbReference>
<keyword evidence="5" id="KW-0808">Transferase</keyword>
<keyword evidence="8 11" id="KW-1133">Transmembrane helix</keyword>
<evidence type="ECO:0000256" key="10">
    <source>
        <dbReference type="ARBA" id="ARBA00023136"/>
    </source>
</evidence>
<dbReference type="SUPFAM" id="SSF158472">
    <property type="entry name" value="HAMP domain-like"/>
    <property type="match status" value="1"/>
</dbReference>
<feature type="domain" description="Histidine kinase" evidence="12">
    <location>
        <begin position="253"/>
        <end position="463"/>
    </location>
</feature>
<keyword evidence="15" id="KW-1185">Reference proteome</keyword>
<dbReference type="PRINTS" id="PR00344">
    <property type="entry name" value="BCTRLSENSOR"/>
</dbReference>
<evidence type="ECO:0000256" key="11">
    <source>
        <dbReference type="SAM" id="Phobius"/>
    </source>
</evidence>
<keyword evidence="14" id="KW-0547">Nucleotide-binding</keyword>
<dbReference type="GO" id="GO:0005524">
    <property type="term" value="F:ATP binding"/>
    <property type="evidence" value="ECO:0007669"/>
    <property type="project" value="UniProtKB-KW"/>
</dbReference>
<proteinExistence type="predicted"/>
<evidence type="ECO:0000313" key="15">
    <source>
        <dbReference type="Proteomes" id="UP001500620"/>
    </source>
</evidence>